<accession>A0A919SSU5</accession>
<evidence type="ECO:0000259" key="14">
    <source>
        <dbReference type="PROSITE" id="PS51384"/>
    </source>
</evidence>
<dbReference type="SUPFAM" id="SSF63380">
    <property type="entry name" value="Riboflavin synthase domain-like"/>
    <property type="match status" value="1"/>
</dbReference>
<dbReference type="InterPro" id="IPR017927">
    <property type="entry name" value="FAD-bd_FR_type"/>
</dbReference>
<evidence type="ECO:0000256" key="13">
    <source>
        <dbReference type="SAM" id="Phobius"/>
    </source>
</evidence>
<evidence type="ECO:0000256" key="6">
    <source>
        <dbReference type="ARBA" id="ARBA00022723"/>
    </source>
</evidence>
<evidence type="ECO:0000256" key="5">
    <source>
        <dbReference type="ARBA" id="ARBA00022714"/>
    </source>
</evidence>
<dbReference type="Pfam" id="PF01794">
    <property type="entry name" value="Ferric_reduct"/>
    <property type="match status" value="1"/>
</dbReference>
<dbReference type="GO" id="GO:0046872">
    <property type="term" value="F:metal ion binding"/>
    <property type="evidence" value="ECO:0007669"/>
    <property type="project" value="UniProtKB-KW"/>
</dbReference>
<evidence type="ECO:0000256" key="9">
    <source>
        <dbReference type="ARBA" id="ARBA00023002"/>
    </source>
</evidence>
<dbReference type="PROSITE" id="PS51384">
    <property type="entry name" value="FAD_FR"/>
    <property type="match status" value="1"/>
</dbReference>
<evidence type="ECO:0000256" key="2">
    <source>
        <dbReference type="ARBA" id="ARBA00004141"/>
    </source>
</evidence>
<keyword evidence="11" id="KW-0411">Iron-sulfur</keyword>
<evidence type="ECO:0000256" key="8">
    <source>
        <dbReference type="ARBA" id="ARBA00022989"/>
    </source>
</evidence>
<evidence type="ECO:0000256" key="12">
    <source>
        <dbReference type="ARBA" id="ARBA00023136"/>
    </source>
</evidence>
<evidence type="ECO:0000313" key="15">
    <source>
        <dbReference type="EMBL" id="GIM76418.1"/>
    </source>
</evidence>
<organism evidence="15 16">
    <name type="scientific">Winogradskya consettensis</name>
    <dbReference type="NCBI Taxonomy" id="113560"/>
    <lineage>
        <taxon>Bacteria</taxon>
        <taxon>Bacillati</taxon>
        <taxon>Actinomycetota</taxon>
        <taxon>Actinomycetes</taxon>
        <taxon>Micromonosporales</taxon>
        <taxon>Micromonosporaceae</taxon>
        <taxon>Winogradskya</taxon>
    </lineage>
</organism>
<feature type="domain" description="FAD-binding FR-type" evidence="14">
    <location>
        <begin position="195"/>
        <end position="295"/>
    </location>
</feature>
<evidence type="ECO:0000256" key="7">
    <source>
        <dbReference type="ARBA" id="ARBA00022827"/>
    </source>
</evidence>
<evidence type="ECO:0000256" key="10">
    <source>
        <dbReference type="ARBA" id="ARBA00023004"/>
    </source>
</evidence>
<dbReference type="Gene3D" id="3.40.50.80">
    <property type="entry name" value="Nucleotide-binding domain of ferredoxin-NADP reductase (FNR) module"/>
    <property type="match status" value="1"/>
</dbReference>
<keyword evidence="9" id="KW-0560">Oxidoreductase</keyword>
<dbReference type="SUPFAM" id="SSF52343">
    <property type="entry name" value="Ferredoxin reductase-like, C-terminal NADP-linked domain"/>
    <property type="match status" value="1"/>
</dbReference>
<keyword evidence="8 13" id="KW-1133">Transmembrane helix</keyword>
<sequence>MRITTKSVAALSLLTVVLLWLAGREGAPTGSAAWGRLAGLTGTDLLLLQVLLMARIPWVERAYGQDTLTRWHRWTGVTSFALLLAHVVLALGGRPFVRLWALLAYPSMVLAVAALAALILVVVTSVRWVRRRTSYEAWHLLHLYAYLGVGLAVPHEIALGSDFRHPVARFAGWSVYVVVAGAMLTFRLGVPVWRTLRHQLVVDRVAPEAPGLVSVYLRGRRLEQLPARAGHFFVWRFLDGKGVLRGNPFSLSGPPRREGLRITVKTVGSGSARVAALRPGTLVLIEGAYGRMTAATYRGGPVTMLGCGVGVTPLLALLWDLPYAHGAATLVYRTRYAHDVAFLDELEWLAQHRGVRLVPLVGPRAAPGSWLPLEYADYTGTEALRELAPDITRHDVYVCGPDAWTAAVVRSTRRAGVAPGRLHRERFAW</sequence>
<dbReference type="AlphaFoldDB" id="A0A919SSU5"/>
<keyword evidence="10" id="KW-0408">Iron</keyword>
<dbReference type="Proteomes" id="UP000680865">
    <property type="component" value="Unassembled WGS sequence"/>
</dbReference>
<dbReference type="GO" id="GO:0016491">
    <property type="term" value="F:oxidoreductase activity"/>
    <property type="evidence" value="ECO:0007669"/>
    <property type="project" value="UniProtKB-KW"/>
</dbReference>
<keyword evidence="7" id="KW-0274">FAD</keyword>
<dbReference type="InterPro" id="IPR050415">
    <property type="entry name" value="MRET"/>
</dbReference>
<evidence type="ECO:0000256" key="4">
    <source>
        <dbReference type="ARBA" id="ARBA00022692"/>
    </source>
</evidence>
<dbReference type="InterPro" id="IPR013130">
    <property type="entry name" value="Fe3_Rdtase_TM_dom"/>
</dbReference>
<dbReference type="GO" id="GO:0050660">
    <property type="term" value="F:flavin adenine dinucleotide binding"/>
    <property type="evidence" value="ECO:0007669"/>
    <property type="project" value="TreeGrafter"/>
</dbReference>
<dbReference type="InterPro" id="IPR001433">
    <property type="entry name" value="OxRdtase_FAD/NAD-bd"/>
</dbReference>
<dbReference type="PANTHER" id="PTHR47354:SF8">
    <property type="entry name" value="1,2-PHENYLACETYL-COA EPOXIDASE, SUBUNIT E"/>
    <property type="match status" value="1"/>
</dbReference>
<comment type="subcellular location">
    <subcellularLocation>
        <location evidence="2">Membrane</location>
        <topology evidence="2">Multi-pass membrane protein</topology>
    </subcellularLocation>
</comment>
<dbReference type="GO" id="GO:0051537">
    <property type="term" value="F:2 iron, 2 sulfur cluster binding"/>
    <property type="evidence" value="ECO:0007669"/>
    <property type="project" value="UniProtKB-KW"/>
</dbReference>
<proteinExistence type="predicted"/>
<evidence type="ECO:0000313" key="16">
    <source>
        <dbReference type="Proteomes" id="UP000680865"/>
    </source>
</evidence>
<keyword evidence="12 13" id="KW-0472">Membrane</keyword>
<feature type="transmembrane region" description="Helical" evidence="13">
    <location>
        <begin position="74"/>
        <end position="93"/>
    </location>
</feature>
<evidence type="ECO:0000256" key="11">
    <source>
        <dbReference type="ARBA" id="ARBA00023014"/>
    </source>
</evidence>
<gene>
    <name evidence="15" type="ORF">Aco04nite_50320</name>
</gene>
<dbReference type="GO" id="GO:0016020">
    <property type="term" value="C:membrane"/>
    <property type="evidence" value="ECO:0007669"/>
    <property type="project" value="UniProtKB-SubCell"/>
</dbReference>
<keyword evidence="16" id="KW-1185">Reference proteome</keyword>
<feature type="transmembrane region" description="Helical" evidence="13">
    <location>
        <begin position="99"/>
        <end position="123"/>
    </location>
</feature>
<evidence type="ECO:0000256" key="1">
    <source>
        <dbReference type="ARBA" id="ARBA00001974"/>
    </source>
</evidence>
<reference evidence="15" key="1">
    <citation type="submission" date="2021-03" db="EMBL/GenBank/DDBJ databases">
        <title>Whole genome shotgun sequence of Actinoplanes consettensis NBRC 14913.</title>
        <authorList>
            <person name="Komaki H."/>
            <person name="Tamura T."/>
        </authorList>
    </citation>
    <scope>NUCLEOTIDE SEQUENCE</scope>
    <source>
        <strain evidence="15">NBRC 14913</strain>
    </source>
</reference>
<dbReference type="Pfam" id="PF00175">
    <property type="entry name" value="NAD_binding_1"/>
    <property type="match status" value="1"/>
</dbReference>
<keyword evidence="5" id="KW-0001">2Fe-2S</keyword>
<dbReference type="PANTHER" id="PTHR47354">
    <property type="entry name" value="NADH OXIDOREDUCTASE HCR"/>
    <property type="match status" value="1"/>
</dbReference>
<keyword evidence="6" id="KW-0479">Metal-binding</keyword>
<dbReference type="InterPro" id="IPR039261">
    <property type="entry name" value="FNR_nucleotide-bd"/>
</dbReference>
<feature type="transmembrane region" description="Helical" evidence="13">
    <location>
        <begin position="173"/>
        <end position="190"/>
    </location>
</feature>
<keyword evidence="3" id="KW-0285">Flavoprotein</keyword>
<protein>
    <submittedName>
        <fullName evidence="15">Oxidoreductase</fullName>
    </submittedName>
</protein>
<dbReference type="EMBL" id="BOQP01000027">
    <property type="protein sequence ID" value="GIM76418.1"/>
    <property type="molecule type" value="Genomic_DNA"/>
</dbReference>
<keyword evidence="4 13" id="KW-0812">Transmembrane</keyword>
<dbReference type="InterPro" id="IPR017938">
    <property type="entry name" value="Riboflavin_synthase-like_b-brl"/>
</dbReference>
<comment type="caution">
    <text evidence="15">The sequence shown here is derived from an EMBL/GenBank/DDBJ whole genome shotgun (WGS) entry which is preliminary data.</text>
</comment>
<feature type="transmembrane region" description="Helical" evidence="13">
    <location>
        <begin position="34"/>
        <end position="54"/>
    </location>
</feature>
<name>A0A919SSU5_9ACTN</name>
<feature type="transmembrane region" description="Helical" evidence="13">
    <location>
        <begin position="135"/>
        <end position="153"/>
    </location>
</feature>
<dbReference type="Gene3D" id="2.40.30.10">
    <property type="entry name" value="Translation factors"/>
    <property type="match status" value="1"/>
</dbReference>
<dbReference type="RefSeq" id="WP_244876272.1">
    <property type="nucleotide sequence ID" value="NZ_BAAATW010000010.1"/>
</dbReference>
<evidence type="ECO:0000256" key="3">
    <source>
        <dbReference type="ARBA" id="ARBA00022630"/>
    </source>
</evidence>
<comment type="cofactor">
    <cofactor evidence="1">
        <name>FAD</name>
        <dbReference type="ChEBI" id="CHEBI:57692"/>
    </cofactor>
</comment>